<feature type="modified residue" description="4-aspartylphosphate" evidence="8">
    <location>
        <position position="60"/>
    </location>
</feature>
<keyword evidence="2" id="KW-0963">Cytoplasm</keyword>
<keyword evidence="5" id="KW-0805">Transcription regulation</keyword>
<dbReference type="PROSITE" id="PS50110">
    <property type="entry name" value="RESPONSE_REGULATORY"/>
    <property type="match status" value="1"/>
</dbReference>
<feature type="domain" description="HTH araC/xylS-type" evidence="9">
    <location>
        <begin position="144"/>
        <end position="243"/>
    </location>
</feature>
<evidence type="ECO:0000256" key="8">
    <source>
        <dbReference type="PROSITE-ProRule" id="PRU00169"/>
    </source>
</evidence>
<keyword evidence="4" id="KW-0902">Two-component regulatory system</keyword>
<evidence type="ECO:0000313" key="12">
    <source>
        <dbReference type="Proteomes" id="UP001597362"/>
    </source>
</evidence>
<accession>A0ABW4YG28</accession>
<evidence type="ECO:0000259" key="10">
    <source>
        <dbReference type="PROSITE" id="PS50110"/>
    </source>
</evidence>
<dbReference type="Pfam" id="PF00072">
    <property type="entry name" value="Response_reg"/>
    <property type="match status" value="1"/>
</dbReference>
<reference evidence="12" key="1">
    <citation type="journal article" date="2019" name="Int. J. Syst. Evol. Microbiol.">
        <title>The Global Catalogue of Microorganisms (GCM) 10K type strain sequencing project: providing services to taxonomists for standard genome sequencing and annotation.</title>
        <authorList>
            <consortium name="The Broad Institute Genomics Platform"/>
            <consortium name="The Broad Institute Genome Sequencing Center for Infectious Disease"/>
            <person name="Wu L."/>
            <person name="Ma J."/>
        </authorList>
    </citation>
    <scope>NUCLEOTIDE SEQUENCE [LARGE SCALE GENOMIC DNA]</scope>
    <source>
        <strain evidence="12">GH52</strain>
    </source>
</reference>
<dbReference type="Gene3D" id="1.10.10.60">
    <property type="entry name" value="Homeodomain-like"/>
    <property type="match status" value="2"/>
</dbReference>
<evidence type="ECO:0000256" key="4">
    <source>
        <dbReference type="ARBA" id="ARBA00023012"/>
    </source>
</evidence>
<dbReference type="Pfam" id="PF12833">
    <property type="entry name" value="HTH_18"/>
    <property type="match status" value="1"/>
</dbReference>
<dbReference type="InterPro" id="IPR020449">
    <property type="entry name" value="Tscrpt_reg_AraC-type_HTH"/>
</dbReference>
<sequence>MNNEQPFTVVVAEDEELIRSGLIRKIKKANLAIEIIGEASNGKQAIEIISKQPPHLLITDIRMPMMDGLELIRKIHSDFPSIAVIITSGYADFEYAREAMRFQVNHYILKPIKNKELIDALQTVKNNKQNEIVHTTLSVESTVEQVKQYLKNNFKQDLNMEQIAAKFNFSSAYLSKIFLKHTGEAPSRYVMKLRINQAKSLLQNQPHLPIKEVGDHVGYADPYYFSRIFKQNVGMTPSEFRHG</sequence>
<evidence type="ECO:0000256" key="7">
    <source>
        <dbReference type="ARBA" id="ARBA00023163"/>
    </source>
</evidence>
<dbReference type="SUPFAM" id="SSF52172">
    <property type="entry name" value="CheY-like"/>
    <property type="match status" value="1"/>
</dbReference>
<evidence type="ECO:0000256" key="5">
    <source>
        <dbReference type="ARBA" id="ARBA00023015"/>
    </source>
</evidence>
<dbReference type="SMART" id="SM00342">
    <property type="entry name" value="HTH_ARAC"/>
    <property type="match status" value="1"/>
</dbReference>
<dbReference type="Gene3D" id="3.40.50.2300">
    <property type="match status" value="1"/>
</dbReference>
<dbReference type="PROSITE" id="PS00041">
    <property type="entry name" value="HTH_ARAC_FAMILY_1"/>
    <property type="match status" value="1"/>
</dbReference>
<dbReference type="InterPro" id="IPR051552">
    <property type="entry name" value="HptR"/>
</dbReference>
<dbReference type="SMART" id="SM00448">
    <property type="entry name" value="REC"/>
    <property type="match status" value="1"/>
</dbReference>
<proteinExistence type="predicted"/>
<gene>
    <name evidence="11" type="ORF">ACFSJH_02535</name>
</gene>
<keyword evidence="7" id="KW-0804">Transcription</keyword>
<dbReference type="InterPro" id="IPR001789">
    <property type="entry name" value="Sig_transdc_resp-reg_receiver"/>
</dbReference>
<name>A0ABW4YG28_9BACL</name>
<evidence type="ECO:0000256" key="2">
    <source>
        <dbReference type="ARBA" id="ARBA00022490"/>
    </source>
</evidence>
<dbReference type="EMBL" id="JBHUHO010000007">
    <property type="protein sequence ID" value="MFD2114624.1"/>
    <property type="molecule type" value="Genomic_DNA"/>
</dbReference>
<dbReference type="InterPro" id="IPR018060">
    <property type="entry name" value="HTH_AraC"/>
</dbReference>
<dbReference type="RefSeq" id="WP_377769638.1">
    <property type="nucleotide sequence ID" value="NZ_JBHUHO010000007.1"/>
</dbReference>
<comment type="caution">
    <text evidence="11">The sequence shown here is derived from an EMBL/GenBank/DDBJ whole genome shotgun (WGS) entry which is preliminary data.</text>
</comment>
<evidence type="ECO:0000259" key="9">
    <source>
        <dbReference type="PROSITE" id="PS01124"/>
    </source>
</evidence>
<keyword evidence="3 8" id="KW-0597">Phosphoprotein</keyword>
<dbReference type="InterPro" id="IPR009057">
    <property type="entry name" value="Homeodomain-like_sf"/>
</dbReference>
<organism evidence="11 12">
    <name type="scientific">Paenibacillus yanchengensis</name>
    <dbReference type="NCBI Taxonomy" id="2035833"/>
    <lineage>
        <taxon>Bacteria</taxon>
        <taxon>Bacillati</taxon>
        <taxon>Bacillota</taxon>
        <taxon>Bacilli</taxon>
        <taxon>Bacillales</taxon>
        <taxon>Paenibacillaceae</taxon>
        <taxon>Paenibacillus</taxon>
    </lineage>
</organism>
<evidence type="ECO:0000256" key="1">
    <source>
        <dbReference type="ARBA" id="ARBA00004496"/>
    </source>
</evidence>
<dbReference type="InterPro" id="IPR018062">
    <property type="entry name" value="HTH_AraC-typ_CS"/>
</dbReference>
<protein>
    <submittedName>
        <fullName evidence="11">Response regulator</fullName>
    </submittedName>
</protein>
<dbReference type="InterPro" id="IPR011006">
    <property type="entry name" value="CheY-like_superfamily"/>
</dbReference>
<feature type="domain" description="Response regulatory" evidence="10">
    <location>
        <begin position="8"/>
        <end position="125"/>
    </location>
</feature>
<keyword evidence="6" id="KW-0238">DNA-binding</keyword>
<evidence type="ECO:0000256" key="3">
    <source>
        <dbReference type="ARBA" id="ARBA00022553"/>
    </source>
</evidence>
<keyword evidence="12" id="KW-1185">Reference proteome</keyword>
<evidence type="ECO:0000313" key="11">
    <source>
        <dbReference type="EMBL" id="MFD2114624.1"/>
    </source>
</evidence>
<dbReference type="PANTHER" id="PTHR42713">
    <property type="entry name" value="HISTIDINE KINASE-RELATED"/>
    <property type="match status" value="1"/>
</dbReference>
<dbReference type="SUPFAM" id="SSF46689">
    <property type="entry name" value="Homeodomain-like"/>
    <property type="match status" value="2"/>
</dbReference>
<dbReference type="PRINTS" id="PR00032">
    <property type="entry name" value="HTHARAC"/>
</dbReference>
<comment type="subcellular location">
    <subcellularLocation>
        <location evidence="1">Cytoplasm</location>
    </subcellularLocation>
</comment>
<dbReference type="Proteomes" id="UP001597362">
    <property type="component" value="Unassembled WGS sequence"/>
</dbReference>
<evidence type="ECO:0000256" key="6">
    <source>
        <dbReference type="ARBA" id="ARBA00023125"/>
    </source>
</evidence>
<dbReference type="PROSITE" id="PS01124">
    <property type="entry name" value="HTH_ARAC_FAMILY_2"/>
    <property type="match status" value="1"/>
</dbReference>
<dbReference type="CDD" id="cd17536">
    <property type="entry name" value="REC_YesN-like"/>
    <property type="match status" value="1"/>
</dbReference>
<dbReference type="PANTHER" id="PTHR42713:SF3">
    <property type="entry name" value="TRANSCRIPTIONAL REGULATORY PROTEIN HPTR"/>
    <property type="match status" value="1"/>
</dbReference>